<evidence type="ECO:0000256" key="1">
    <source>
        <dbReference type="ARBA" id="ARBA00001031"/>
    </source>
</evidence>
<dbReference type="Gene3D" id="3.60.20.10">
    <property type="entry name" value="Glutamine Phosphoribosylpyrophosphate, subunit 1, domain 1"/>
    <property type="match status" value="1"/>
</dbReference>
<evidence type="ECO:0000259" key="11">
    <source>
        <dbReference type="PROSITE" id="PS51278"/>
    </source>
</evidence>
<evidence type="ECO:0000256" key="5">
    <source>
        <dbReference type="ARBA" id="ARBA00022490"/>
    </source>
</evidence>
<dbReference type="InterPro" id="IPR046348">
    <property type="entry name" value="SIS_dom_sf"/>
</dbReference>
<evidence type="ECO:0000256" key="2">
    <source>
        <dbReference type="ARBA" id="ARBA00004496"/>
    </source>
</evidence>
<feature type="active site" description="Nucleophile; for GATase activity" evidence="10">
    <location>
        <position position="13"/>
    </location>
</feature>
<dbReference type="NCBIfam" id="TIGR01135">
    <property type="entry name" value="glmS"/>
    <property type="match status" value="1"/>
</dbReference>
<dbReference type="CDD" id="cd05009">
    <property type="entry name" value="SIS_GlmS_GlmD_2"/>
    <property type="match status" value="1"/>
</dbReference>
<dbReference type="PANTHER" id="PTHR10937:SF0">
    <property type="entry name" value="GLUTAMINE--FRUCTOSE-6-PHOSPHATE TRANSAMINASE (ISOMERIZING)"/>
    <property type="match status" value="1"/>
</dbReference>
<evidence type="ECO:0000256" key="10">
    <source>
        <dbReference type="HAMAP-Rule" id="MF_00164"/>
    </source>
</evidence>
<dbReference type="CDD" id="cd05008">
    <property type="entry name" value="SIS_GlmS_GlmD_1"/>
    <property type="match status" value="1"/>
</dbReference>
<dbReference type="PROSITE" id="PS51464">
    <property type="entry name" value="SIS"/>
    <property type="match status" value="2"/>
</dbReference>
<dbReference type="CDD" id="cd00714">
    <property type="entry name" value="GFAT"/>
    <property type="match status" value="1"/>
</dbReference>
<organism evidence="13 14">
    <name type="scientific">Chlamydia trachomatis serovar A (strain A2497)</name>
    <dbReference type="NCBI Taxonomy" id="580047"/>
    <lineage>
        <taxon>Bacteria</taxon>
        <taxon>Pseudomonadati</taxon>
        <taxon>Chlamydiota</taxon>
        <taxon>Chlamydiia</taxon>
        <taxon>Chlamydiales</taxon>
        <taxon>Chlamydiaceae</taxon>
        <taxon>Chlamydia/Chlamydophila group</taxon>
        <taxon>Chlamydia</taxon>
    </lineage>
</organism>
<comment type="subunit">
    <text evidence="10">Homodimer.</text>
</comment>
<reference evidence="13 14" key="1">
    <citation type="journal article" date="2011" name="J. Exp. Med.">
        <title>A live-attenuated chlamydial vaccine protects against trachoma in nonhuman primates.</title>
        <authorList>
            <person name="Kari L."/>
            <person name="Whitmire W.M."/>
            <person name="Olivares-Zavaleta N."/>
            <person name="Goheen M.M."/>
            <person name="Taylor L.D."/>
            <person name="Carlson J.H."/>
            <person name="Sturdevant G.L."/>
            <person name="Lu C."/>
            <person name="Bakios L.E."/>
            <person name="Randall L.B."/>
            <person name="Parnell M.J."/>
            <person name="Zhong G."/>
            <person name="Caldwell H.D."/>
        </authorList>
    </citation>
    <scope>NUCLEOTIDE SEQUENCE [LARGE SCALE GENOMIC DNA]</scope>
    <source>
        <strain evidence="13 14">A2497</strain>
    </source>
</reference>
<comment type="function">
    <text evidence="10">Catalyzes the first step in hexosamine metabolism, converting fructose-6P into glucosamine-6P using glutamine as a nitrogen source.</text>
</comment>
<evidence type="ECO:0000313" key="13">
    <source>
        <dbReference type="EMBL" id="AEP35718.1"/>
    </source>
</evidence>
<feature type="domain" description="SIS" evidence="12">
    <location>
        <begin position="289"/>
        <end position="435"/>
    </location>
</feature>
<comment type="subcellular location">
    <subcellularLocation>
        <location evidence="2 10">Cytoplasm</location>
    </subcellularLocation>
</comment>
<dbReference type="AlphaFoldDB" id="G4NPP5"/>
<comment type="catalytic activity">
    <reaction evidence="1 10">
        <text>D-fructose 6-phosphate + L-glutamine = D-glucosamine 6-phosphate + L-glutamate</text>
        <dbReference type="Rhea" id="RHEA:13237"/>
        <dbReference type="ChEBI" id="CHEBI:29985"/>
        <dbReference type="ChEBI" id="CHEBI:58359"/>
        <dbReference type="ChEBI" id="CHEBI:58725"/>
        <dbReference type="ChEBI" id="CHEBI:61527"/>
        <dbReference type="EC" id="2.6.1.16"/>
    </reaction>
</comment>
<dbReference type="GO" id="GO:0006002">
    <property type="term" value="P:fructose 6-phosphate metabolic process"/>
    <property type="evidence" value="ECO:0007669"/>
    <property type="project" value="TreeGrafter"/>
</dbReference>
<dbReference type="InterPro" id="IPR047084">
    <property type="entry name" value="GFAT_N"/>
</dbReference>
<evidence type="ECO:0000313" key="14">
    <source>
        <dbReference type="Proteomes" id="UP000009287"/>
    </source>
</evidence>
<dbReference type="GO" id="GO:0006047">
    <property type="term" value="P:UDP-N-acetylglucosamine metabolic process"/>
    <property type="evidence" value="ECO:0007669"/>
    <property type="project" value="TreeGrafter"/>
</dbReference>
<dbReference type="FunFam" id="3.40.50.10490:FF:000001">
    <property type="entry name" value="Glutamine--fructose-6-phosphate aminotransferase [isomerizing]"/>
    <property type="match status" value="1"/>
</dbReference>
<gene>
    <name evidence="10" type="primary">glmS</name>
    <name evidence="13" type="ordered locus">CTO_0889</name>
</gene>
<evidence type="ECO:0000256" key="4">
    <source>
        <dbReference type="ARBA" id="ARBA00016090"/>
    </source>
</evidence>
<keyword evidence="5 10" id="KW-0963">Cytoplasm</keyword>
<evidence type="ECO:0000256" key="6">
    <source>
        <dbReference type="ARBA" id="ARBA00022576"/>
    </source>
</evidence>
<evidence type="ECO:0000256" key="7">
    <source>
        <dbReference type="ARBA" id="ARBA00022679"/>
    </source>
</evidence>
<sequence length="617" mass="68815">MEPRFPNKRIDMCGIFGYLGEKNAVPLVLEGLSKLEYRGYDSAGIATLVEGRLFVEKAVGPVSQLCSAVSSDIHSQAAIGHTRWATHGEPSRFNAHPHVDMDASCALVHNGIIENFQKLKEELEEQSVVFSSDTDTEVIVQLFARRYKETRDLIQSFSWTLKRLQGSFACALMHQDHPEVLLCAAHESPLILGLGEDEVFISSDIHAFLKYSGCTQTLASGELAVLRIGKSIETYNFELARIQKEVRCIDHTEDSLDKKGFDYYMLKELYEQPEVFERILHLTCEENGFTESFLKGFSLDEIQSLHIVACGSSYHAGYLAKYVIESIASIPVYVETASEFRYRQPYIAEHSLAILISQSGETADTLAALNEFRKLSKARVLGICNVRESALASRVDHCLFIEAGLEVGVASTKAFTAQLLLLILLGLRLANHRQVIAQEDLAQAIQGLKDLPNLTRLFLDSSIHDWRCRQIEETSFIFLGRRFMYPICMEAALKLKEIAYVEANAYPAGEMKHGPIALIREGTPVIVYCGDRSVYTKTIGAIMEVKARKAYVIALAPESNRDIAAVSDEQIYIPDSHDLAAPILFTIAGQIMAYTMALQRGTEVDRPRNLAKSVTVE</sequence>
<evidence type="ECO:0000256" key="8">
    <source>
        <dbReference type="ARBA" id="ARBA00022737"/>
    </source>
</evidence>
<dbReference type="Pfam" id="PF13522">
    <property type="entry name" value="GATase_6"/>
    <property type="match status" value="1"/>
</dbReference>
<feature type="domain" description="SIS" evidence="12">
    <location>
        <begin position="459"/>
        <end position="607"/>
    </location>
</feature>
<dbReference type="PATRIC" id="fig|580047.4.peg.905"/>
<evidence type="ECO:0000259" key="12">
    <source>
        <dbReference type="PROSITE" id="PS51464"/>
    </source>
</evidence>
<evidence type="ECO:0000256" key="9">
    <source>
        <dbReference type="ARBA" id="ARBA00022962"/>
    </source>
</evidence>
<dbReference type="Gene3D" id="3.40.50.10490">
    <property type="entry name" value="Glucose-6-phosphate isomerase like protein, domain 1"/>
    <property type="match status" value="2"/>
</dbReference>
<name>G4NPP5_CHLT4</name>
<keyword evidence="6 10" id="KW-0032">Aminotransferase</keyword>
<dbReference type="KEGG" id="cra:CTO_0889"/>
<dbReference type="SUPFAM" id="SSF53697">
    <property type="entry name" value="SIS domain"/>
    <property type="match status" value="1"/>
</dbReference>
<dbReference type="PANTHER" id="PTHR10937">
    <property type="entry name" value="GLUCOSAMINE--FRUCTOSE-6-PHOSPHATE AMINOTRANSFERASE, ISOMERIZING"/>
    <property type="match status" value="1"/>
</dbReference>
<dbReference type="InterPro" id="IPR005855">
    <property type="entry name" value="GFAT"/>
</dbReference>
<dbReference type="FunFam" id="3.60.20.10:FF:000006">
    <property type="entry name" value="Glutamine--fructose-6-phosphate aminotransferase [isomerizing]"/>
    <property type="match status" value="1"/>
</dbReference>
<proteinExistence type="inferred from homology"/>
<evidence type="ECO:0000256" key="3">
    <source>
        <dbReference type="ARBA" id="ARBA00012916"/>
    </source>
</evidence>
<dbReference type="InterPro" id="IPR029055">
    <property type="entry name" value="Ntn_hydrolases_N"/>
</dbReference>
<dbReference type="GO" id="GO:0005829">
    <property type="term" value="C:cytosol"/>
    <property type="evidence" value="ECO:0007669"/>
    <property type="project" value="TreeGrafter"/>
</dbReference>
<dbReference type="GO" id="GO:0005975">
    <property type="term" value="P:carbohydrate metabolic process"/>
    <property type="evidence" value="ECO:0007669"/>
    <property type="project" value="UniProtKB-UniRule"/>
</dbReference>
<keyword evidence="7 10" id="KW-0808">Transferase</keyword>
<dbReference type="EC" id="2.6.1.16" evidence="3 10"/>
<dbReference type="GO" id="GO:0097367">
    <property type="term" value="F:carbohydrate derivative binding"/>
    <property type="evidence" value="ECO:0007669"/>
    <property type="project" value="InterPro"/>
</dbReference>
<feature type="domain" description="Glutamine amidotransferase type-2" evidence="11">
    <location>
        <begin position="13"/>
        <end position="229"/>
    </location>
</feature>
<keyword evidence="8" id="KW-0677">Repeat</keyword>
<keyword evidence="9" id="KW-0315">Glutamine amidotransferase</keyword>
<dbReference type="GO" id="GO:0004360">
    <property type="term" value="F:glutamine-fructose-6-phosphate transaminase (isomerizing) activity"/>
    <property type="evidence" value="ECO:0007669"/>
    <property type="project" value="UniProtKB-UniRule"/>
</dbReference>
<dbReference type="Pfam" id="PF01380">
    <property type="entry name" value="SIS"/>
    <property type="match status" value="2"/>
</dbReference>
<dbReference type="InterPro" id="IPR017932">
    <property type="entry name" value="GATase_2_dom"/>
</dbReference>
<dbReference type="NCBIfam" id="NF001484">
    <property type="entry name" value="PRK00331.1"/>
    <property type="match status" value="1"/>
</dbReference>
<accession>G4NPP5</accession>
<dbReference type="Proteomes" id="UP000009287">
    <property type="component" value="Chromosome"/>
</dbReference>
<dbReference type="HAMAP" id="MF_00164">
    <property type="entry name" value="GlmS"/>
    <property type="match status" value="1"/>
</dbReference>
<protein>
    <recommendedName>
        <fullName evidence="4 10">Glutamine--fructose-6-phosphate aminotransferase [isomerizing]</fullName>
        <ecNumber evidence="3 10">2.6.1.16</ecNumber>
    </recommendedName>
    <alternativeName>
        <fullName evidence="10">D-fructose-6-phosphate amidotransferase</fullName>
    </alternativeName>
    <alternativeName>
        <fullName evidence="10">GFAT</fullName>
    </alternativeName>
    <alternativeName>
        <fullName evidence="10">Glucosamine-6-phosphate synthase</fullName>
    </alternativeName>
    <alternativeName>
        <fullName evidence="10">Hexosephosphate aminotransferase</fullName>
    </alternativeName>
    <alternativeName>
        <fullName evidence="10">L-glutamine--D-fructose-6-phosphate amidotransferase</fullName>
    </alternativeName>
</protein>
<dbReference type="EMBL" id="CP002401">
    <property type="protein sequence ID" value="AEP35718.1"/>
    <property type="molecule type" value="Genomic_DNA"/>
</dbReference>
<dbReference type="InterPro" id="IPR001347">
    <property type="entry name" value="SIS_dom"/>
</dbReference>
<feature type="initiator methionine" description="Removed" evidence="10">
    <location>
        <position position="12"/>
    </location>
</feature>
<dbReference type="SUPFAM" id="SSF56235">
    <property type="entry name" value="N-terminal nucleophile aminohydrolases (Ntn hydrolases)"/>
    <property type="match status" value="1"/>
</dbReference>
<dbReference type="PROSITE" id="PS51278">
    <property type="entry name" value="GATASE_TYPE_2"/>
    <property type="match status" value="1"/>
</dbReference>
<dbReference type="FunFam" id="3.40.50.10490:FF:000072">
    <property type="entry name" value="Glutamine--fructose-6-phosphate aminotransferase [isomerizing]"/>
    <property type="match status" value="1"/>
</dbReference>
<dbReference type="InterPro" id="IPR035490">
    <property type="entry name" value="GlmS/FrlB_SIS"/>
</dbReference>
<dbReference type="GO" id="GO:0006487">
    <property type="term" value="P:protein N-linked glycosylation"/>
    <property type="evidence" value="ECO:0007669"/>
    <property type="project" value="TreeGrafter"/>
</dbReference>
<feature type="active site" description="For Fru-6P isomerization activity" evidence="10">
    <location>
        <position position="612"/>
    </location>
</feature>
<dbReference type="InterPro" id="IPR035466">
    <property type="entry name" value="GlmS/AgaS_SIS"/>
</dbReference>